<accession>A0AAV9XB73</accession>
<evidence type="ECO:0000313" key="2">
    <source>
        <dbReference type="Proteomes" id="UP001365542"/>
    </source>
</evidence>
<gene>
    <name evidence="1" type="ORF">TWF694_010458</name>
</gene>
<dbReference type="EMBL" id="JAVHJO010000007">
    <property type="protein sequence ID" value="KAK6538901.1"/>
    <property type="molecule type" value="Genomic_DNA"/>
</dbReference>
<evidence type="ECO:0000313" key="1">
    <source>
        <dbReference type="EMBL" id="KAK6538901.1"/>
    </source>
</evidence>
<proteinExistence type="predicted"/>
<organism evidence="1 2">
    <name type="scientific">Orbilia ellipsospora</name>
    <dbReference type="NCBI Taxonomy" id="2528407"/>
    <lineage>
        <taxon>Eukaryota</taxon>
        <taxon>Fungi</taxon>
        <taxon>Dikarya</taxon>
        <taxon>Ascomycota</taxon>
        <taxon>Pezizomycotina</taxon>
        <taxon>Orbiliomycetes</taxon>
        <taxon>Orbiliales</taxon>
        <taxon>Orbiliaceae</taxon>
        <taxon>Orbilia</taxon>
    </lineage>
</organism>
<keyword evidence="2" id="KW-1185">Reference proteome</keyword>
<protein>
    <recommendedName>
        <fullName evidence="3">Ankyrin repeat protein</fullName>
    </recommendedName>
</protein>
<comment type="caution">
    <text evidence="1">The sequence shown here is derived from an EMBL/GenBank/DDBJ whole genome shotgun (WGS) entry which is preliminary data.</text>
</comment>
<dbReference type="Proteomes" id="UP001365542">
    <property type="component" value="Unassembled WGS sequence"/>
</dbReference>
<evidence type="ECO:0008006" key="3">
    <source>
        <dbReference type="Google" id="ProtNLM"/>
    </source>
</evidence>
<name>A0AAV9XB73_9PEZI</name>
<sequence>MDYDEWTGGTVTSTYRESYAATLGKLADLAYNGKFDKAVDMVEEQGLKNTWRLRTPDEYENHPPTGWTVLHQAALLPTATLSHIDRLISLGFYRSLRTLDTKETAYDIAVRSGRDRNILAALKPRPRREVDEATIKNLQKGLDAVVNGRVSDLIEENKFRIPPIEVLLELPSLHIWCPIPGFYGGFHIKMKEDNTLELDSFCRVVGGSEETHEVYLDGTYKRTSQGSGY</sequence>
<dbReference type="AlphaFoldDB" id="A0AAV9XB73"/>
<reference evidence="1 2" key="1">
    <citation type="submission" date="2019-10" db="EMBL/GenBank/DDBJ databases">
        <authorList>
            <person name="Palmer J.M."/>
        </authorList>
    </citation>
    <scope>NUCLEOTIDE SEQUENCE [LARGE SCALE GENOMIC DNA]</scope>
    <source>
        <strain evidence="1 2">TWF694</strain>
    </source>
</reference>